<dbReference type="InterPro" id="IPR021457">
    <property type="entry name" value="DUF3108"/>
</dbReference>
<gene>
    <name evidence="2" type="ordered locus">CFU_4015</name>
</gene>
<dbReference type="AlphaFoldDB" id="G0AFB0"/>
<name>G0AFB0_COLFT</name>
<reference evidence="2 3" key="1">
    <citation type="journal article" date="2004" name="Environ. Microbiol.">
        <title>Phylogeny-function analysis of (meta)genomic libraries: screening for expression of ribosomal RNA genes by large-insert library fluorescent in situ hybridization (LIL-FISH).</title>
        <authorList>
            <person name="Leveau J.H."/>
            <person name="Gerards S."/>
            <person name="de Boer W."/>
            <person name="van Veen J.A."/>
        </authorList>
    </citation>
    <scope>NUCLEOTIDE SEQUENCE [LARGE SCALE GENOMIC DNA]</scope>
    <source>
        <strain evidence="2 3">Ter331</strain>
    </source>
</reference>
<accession>G0AFB0</accession>
<evidence type="ECO:0000256" key="1">
    <source>
        <dbReference type="SAM" id="SignalP"/>
    </source>
</evidence>
<protein>
    <recommendedName>
        <fullName evidence="4">PROLIN-rich signal peptide protein</fullName>
    </recommendedName>
</protein>
<sequence>MFFWKTMKPSLVRLSLAAALCCSMLTVSAATTDHSASKYKTDLPPSADLSYAIQAKQSGITLGGEGSVKWQADGKHFSVKSETRAMLFGKILEASSEGTIDSFGLAPTQFINKRFRKEATTTTFHRDSGTIGFSESSESYPIKGGEQDRTSIIWQLISVARAAPQQFKPGSEWTFFVAGMRDAEPWTFKVVNTEKIKTPLGDLDAVHIFKAPPPDAKDQQLDIWLAPSLEWYPVRLRFTDPNKDFVEQTLQQVSNKGDK</sequence>
<dbReference type="EMBL" id="CP002745">
    <property type="protein sequence ID" value="AEK63837.1"/>
    <property type="molecule type" value="Genomic_DNA"/>
</dbReference>
<dbReference type="Proteomes" id="UP000008392">
    <property type="component" value="Chromosome"/>
</dbReference>
<dbReference type="HOGENOM" id="CLU_1105967_0_0_4"/>
<evidence type="ECO:0008006" key="4">
    <source>
        <dbReference type="Google" id="ProtNLM"/>
    </source>
</evidence>
<feature type="chain" id="PRO_5003396608" description="PROLIN-rich signal peptide protein" evidence="1">
    <location>
        <begin position="30"/>
        <end position="259"/>
    </location>
</feature>
<proteinExistence type="predicted"/>
<reference evidence="2 3" key="2">
    <citation type="journal article" date="2006" name="J. Microbiol. Methods">
        <title>Genomic flank-sequencing of plasposon insertion sites for rapid identification of functional genes.</title>
        <authorList>
            <person name="Leveau J.H."/>
            <person name="Gerards S."/>
            <person name="Fritsche K."/>
            <person name="Zondag G."/>
            <person name="van Veen J.A."/>
        </authorList>
    </citation>
    <scope>NUCLEOTIDE SEQUENCE [LARGE SCALE GENOMIC DNA]</scope>
    <source>
        <strain evidence="2 3">Ter331</strain>
    </source>
</reference>
<dbReference type="eggNOG" id="COG3087">
    <property type="taxonomic scope" value="Bacteria"/>
</dbReference>
<evidence type="ECO:0000313" key="2">
    <source>
        <dbReference type="EMBL" id="AEK63837.1"/>
    </source>
</evidence>
<dbReference type="Pfam" id="PF11306">
    <property type="entry name" value="DUF3108"/>
    <property type="match status" value="1"/>
</dbReference>
<reference evidence="2 3" key="5">
    <citation type="journal article" date="2011" name="ISME J.">
        <title>Dual transcriptional profiling of a bacterial/fungal confrontation: Collimonas fungivorans versus Aspergillus niger.</title>
        <authorList>
            <person name="Mela F."/>
            <person name="Fritsche K."/>
            <person name="de Boer W."/>
            <person name="van Veen J.A."/>
            <person name="de Graaff L.H."/>
            <person name="van den Berg M."/>
            <person name="Leveau J.H."/>
        </authorList>
    </citation>
    <scope>NUCLEOTIDE SEQUENCE [LARGE SCALE GENOMIC DNA]</scope>
    <source>
        <strain evidence="2 3">Ter331</strain>
    </source>
</reference>
<dbReference type="KEGG" id="cfu:CFU_4015"/>
<organism evidence="2 3">
    <name type="scientific">Collimonas fungivorans (strain Ter331)</name>
    <dbReference type="NCBI Taxonomy" id="1005048"/>
    <lineage>
        <taxon>Bacteria</taxon>
        <taxon>Pseudomonadati</taxon>
        <taxon>Pseudomonadota</taxon>
        <taxon>Betaproteobacteria</taxon>
        <taxon>Burkholderiales</taxon>
        <taxon>Oxalobacteraceae</taxon>
        <taxon>Collimonas</taxon>
    </lineage>
</organism>
<reference evidence="3" key="6">
    <citation type="submission" date="2011-05" db="EMBL/GenBank/DDBJ databases">
        <title>Complete sequence of Collimonas fungivorans Ter331.</title>
        <authorList>
            <person name="Leveau J.H."/>
        </authorList>
    </citation>
    <scope>NUCLEOTIDE SEQUENCE [LARGE SCALE GENOMIC DNA]</scope>
    <source>
        <strain evidence="3">Ter331</strain>
    </source>
</reference>
<dbReference type="STRING" id="1005048.CFU_4015"/>
<reference evidence="2 3" key="4">
    <citation type="journal article" date="2010" name="Environ. Microbiol.">
        <title>The bacterial genus Collimonas: mycophagy, weathering and other adaptive solutions to life in oligotrophic soil environments.</title>
        <authorList>
            <person name="Leveau J.H."/>
            <person name="Uroz S."/>
            <person name="de Boer W."/>
        </authorList>
    </citation>
    <scope>NUCLEOTIDE SEQUENCE [LARGE SCALE GENOMIC DNA]</scope>
    <source>
        <strain evidence="2 3">Ter331</strain>
    </source>
</reference>
<keyword evidence="3" id="KW-1185">Reference proteome</keyword>
<keyword evidence="1" id="KW-0732">Signal</keyword>
<feature type="signal peptide" evidence="1">
    <location>
        <begin position="1"/>
        <end position="29"/>
    </location>
</feature>
<reference evidence="2 3" key="3">
    <citation type="journal article" date="2008" name="FEMS Microbiol. Ecol.">
        <title>Identification and characterization of genes underlying chitinolysis in Collimonas fungivorans Ter331.</title>
        <authorList>
            <person name="Fritsche K."/>
            <person name="de Boer W."/>
            <person name="Gerards S."/>
            <person name="van den Berg M."/>
            <person name="van Veen J.A."/>
            <person name="Leveau J.H."/>
        </authorList>
    </citation>
    <scope>NUCLEOTIDE SEQUENCE [LARGE SCALE GENOMIC DNA]</scope>
    <source>
        <strain evidence="2 3">Ter331</strain>
    </source>
</reference>
<evidence type="ECO:0000313" key="3">
    <source>
        <dbReference type="Proteomes" id="UP000008392"/>
    </source>
</evidence>